<feature type="region of interest" description="Disordered" evidence="1">
    <location>
        <begin position="467"/>
        <end position="528"/>
    </location>
</feature>
<sequence length="740" mass="78253">MSSMFKKRTGGPAFKPKIGPRGPRAPAGAAASSATASTAAVVSSPAAQPSTGSDPSSGSGPSVSPTPPPSSDRHATPSAPALAEKLQALSTPPESSIPDVKSREPLGVGQAERQSSQTPSQSQPQSPAGSESQPQPSLAPRPRIRPRLMAKTGASTTTNNPISGITRSAANNTANTTATTTPLAAAPHLPSSPSQTSDAPLKSQDIPAQTSPHTHTRTSTSTLPLNNSPPTTAPIAPYAPIALTSASADSISHNNPILLPTPEPSQQQPPSPSALAPSLAFSPEPSSSSSPLFHGQPVPSIDSLPELQTTVSTPTATDDSQPTPADSTNVSIAGSDAGGAVASTAPAITRKRKISTPDQNSRDVAGTSSKRSRKPRATIEVDDDVTTTSPATTLPPDSVANGDPLAATAHLPRRRTAASGIGSGRRRRVRSQTPPNSENQMVDLQKLTMADLTRDLRIGKKFSRHEELKLRERRARCKSGREPTPDGNSKDKGDSESPAPGAGPSTTSSSSAATSKDKSSSSDADPTGPKFFIVDGQIVLDQGSLVVDRHAHAAVERKGMKVVEEHDFSRHVTSNSFRTGSKLRGPNHWTMEDTEKFYHALKMFGTDFQMISNMFPGRTRRHVKMKFNREERLAPTRINAALVGEKHVKMDIAEYKATTGIEYESVESIQAEQQALAAEHEAEERRMVEDQESEMRRRREELFRDDEKPPVDENGITTIVDSGEGPVYFGAGPSTKGSKR</sequence>
<dbReference type="AlphaFoldDB" id="A0A2C5XGH5"/>
<dbReference type="Proteomes" id="UP000222788">
    <property type="component" value="Unassembled WGS sequence"/>
</dbReference>
<feature type="compositionally biased region" description="Pro residues" evidence="1">
    <location>
        <begin position="259"/>
        <end position="272"/>
    </location>
</feature>
<evidence type="ECO:0000313" key="4">
    <source>
        <dbReference type="Proteomes" id="UP000222788"/>
    </source>
</evidence>
<dbReference type="InterPro" id="IPR039467">
    <property type="entry name" value="TFIIIB_B''_Myb"/>
</dbReference>
<feature type="compositionally biased region" description="Low complexity" evidence="1">
    <location>
        <begin position="273"/>
        <end position="293"/>
    </location>
</feature>
<evidence type="ECO:0000256" key="1">
    <source>
        <dbReference type="SAM" id="MobiDB-lite"/>
    </source>
</evidence>
<dbReference type="GO" id="GO:0070898">
    <property type="term" value="P:RNA polymerase III preinitiation complex assembly"/>
    <property type="evidence" value="ECO:0007669"/>
    <property type="project" value="TreeGrafter"/>
</dbReference>
<feature type="region of interest" description="Disordered" evidence="1">
    <location>
        <begin position="251"/>
        <end position="448"/>
    </location>
</feature>
<evidence type="ECO:0000259" key="2">
    <source>
        <dbReference type="SMART" id="SM00717"/>
    </source>
</evidence>
<protein>
    <submittedName>
        <fullName evidence="3">Transcription factor TFIIIB component B</fullName>
    </submittedName>
</protein>
<feature type="compositionally biased region" description="Polar residues" evidence="1">
    <location>
        <begin position="153"/>
        <end position="165"/>
    </location>
</feature>
<feature type="compositionally biased region" description="Basic and acidic residues" evidence="1">
    <location>
        <begin position="479"/>
        <end position="495"/>
    </location>
</feature>
<feature type="compositionally biased region" description="Polar residues" evidence="1">
    <location>
        <begin position="306"/>
        <end position="332"/>
    </location>
</feature>
<feature type="region of interest" description="Disordered" evidence="1">
    <location>
        <begin position="1"/>
        <end position="236"/>
    </location>
</feature>
<feature type="compositionally biased region" description="Basic and acidic residues" evidence="1">
    <location>
        <begin position="681"/>
        <end position="711"/>
    </location>
</feature>
<dbReference type="STRING" id="1035309.A0A2C5XGH5"/>
<feature type="compositionally biased region" description="Low complexity" evidence="1">
    <location>
        <begin position="210"/>
        <end position="236"/>
    </location>
</feature>
<dbReference type="InterPro" id="IPR009057">
    <property type="entry name" value="Homeodomain-like_sf"/>
</dbReference>
<dbReference type="OrthoDB" id="272624at2759"/>
<dbReference type="GO" id="GO:0000126">
    <property type="term" value="C:transcription factor TFIIIB complex"/>
    <property type="evidence" value="ECO:0007669"/>
    <property type="project" value="TreeGrafter"/>
</dbReference>
<comment type="caution">
    <text evidence="3">The sequence shown here is derived from an EMBL/GenBank/DDBJ whole genome shotgun (WGS) entry which is preliminary data.</text>
</comment>
<proteinExistence type="predicted"/>
<dbReference type="EMBL" id="APWK03000009">
    <property type="protein sequence ID" value="PHH55617.1"/>
    <property type="molecule type" value="Genomic_DNA"/>
</dbReference>
<keyword evidence="4" id="KW-1185">Reference proteome</keyword>
<evidence type="ECO:0000313" key="3">
    <source>
        <dbReference type="EMBL" id="PHH55617.1"/>
    </source>
</evidence>
<feature type="compositionally biased region" description="Low complexity" evidence="1">
    <location>
        <begin position="497"/>
        <end position="514"/>
    </location>
</feature>
<dbReference type="SUPFAM" id="SSF46689">
    <property type="entry name" value="Homeodomain-like"/>
    <property type="match status" value="1"/>
</dbReference>
<feature type="compositionally biased region" description="Low complexity" evidence="1">
    <location>
        <begin position="20"/>
        <end position="63"/>
    </location>
</feature>
<feature type="region of interest" description="Disordered" evidence="1">
    <location>
        <begin position="681"/>
        <end position="740"/>
    </location>
</feature>
<feature type="domain" description="Myb-like" evidence="2">
    <location>
        <begin position="585"/>
        <end position="633"/>
    </location>
</feature>
<dbReference type="PANTHER" id="PTHR22929:SF0">
    <property type="entry name" value="TRANSCRIPTION FACTOR TFIIIB COMPONENT B'' HOMOLOG"/>
    <property type="match status" value="1"/>
</dbReference>
<dbReference type="Pfam" id="PF15963">
    <property type="entry name" value="Myb_DNA-bind_7"/>
    <property type="match status" value="1"/>
</dbReference>
<name>A0A2C5XGH5_9PEZI</name>
<feature type="compositionally biased region" description="Polar residues" evidence="1">
    <location>
        <begin position="432"/>
        <end position="442"/>
    </location>
</feature>
<feature type="compositionally biased region" description="Low complexity" evidence="1">
    <location>
        <begin position="166"/>
        <end position="194"/>
    </location>
</feature>
<dbReference type="GO" id="GO:0001156">
    <property type="term" value="F:TFIIIC-class transcription factor complex binding"/>
    <property type="evidence" value="ECO:0007669"/>
    <property type="project" value="TreeGrafter"/>
</dbReference>
<dbReference type="SMART" id="SM00717">
    <property type="entry name" value="SANT"/>
    <property type="match status" value="1"/>
</dbReference>
<dbReference type="PANTHER" id="PTHR22929">
    <property type="entry name" value="RNA POLYMERASE III TRANSCRIPTION INITIATION FACTOR B"/>
    <property type="match status" value="1"/>
</dbReference>
<organism evidence="3 4">
    <name type="scientific">Ceratocystis fimbriata CBS 114723</name>
    <dbReference type="NCBI Taxonomy" id="1035309"/>
    <lineage>
        <taxon>Eukaryota</taxon>
        <taxon>Fungi</taxon>
        <taxon>Dikarya</taxon>
        <taxon>Ascomycota</taxon>
        <taxon>Pezizomycotina</taxon>
        <taxon>Sordariomycetes</taxon>
        <taxon>Hypocreomycetidae</taxon>
        <taxon>Microascales</taxon>
        <taxon>Ceratocystidaceae</taxon>
        <taxon>Ceratocystis</taxon>
    </lineage>
</organism>
<accession>A0A2C5XGH5</accession>
<reference evidence="3 4" key="2">
    <citation type="journal article" date="2013" name="IMA Fungus">
        <title>IMA Genome-F 1: Ceratocystis fimbriata: Draft nuclear genome sequence for the plant pathogen, Ceratocystis fimbriata.</title>
        <authorList>
            <person name="Wilken P.M."/>
            <person name="Steenkamp E.T."/>
            <person name="Wingfield M.J."/>
            <person name="de Beer Z.W."/>
            <person name="Wingfield B.D."/>
        </authorList>
    </citation>
    <scope>NUCLEOTIDE SEQUENCE [LARGE SCALE GENOMIC DNA]</scope>
    <source>
        <strain evidence="3 4">CBS 114723</strain>
    </source>
</reference>
<dbReference type="CDD" id="cd00167">
    <property type="entry name" value="SANT"/>
    <property type="match status" value="1"/>
</dbReference>
<gene>
    <name evidence="3" type="primary">bdp1</name>
    <name evidence="3" type="ORF">CFIMG_008638RA00001</name>
</gene>
<dbReference type="Gene3D" id="1.10.10.60">
    <property type="entry name" value="Homeodomain-like"/>
    <property type="match status" value="1"/>
</dbReference>
<dbReference type="InterPro" id="IPR001005">
    <property type="entry name" value="SANT/Myb"/>
</dbReference>
<feature type="compositionally biased region" description="Low complexity" evidence="1">
    <location>
        <begin position="114"/>
        <end position="136"/>
    </location>
</feature>
<reference evidence="3 4" key="1">
    <citation type="journal article" date="2013" name="Fungal Biol.">
        <title>Analysis of microsatellite markers in the genome of the plant pathogen Ceratocystis fimbriata.</title>
        <authorList>
            <person name="Simpson M.C."/>
            <person name="Wilken P.M."/>
            <person name="Coetzee M.P."/>
            <person name="Wingfield M.J."/>
            <person name="Wingfield B.D."/>
        </authorList>
    </citation>
    <scope>NUCLEOTIDE SEQUENCE [LARGE SCALE GENOMIC DNA]</scope>
    <source>
        <strain evidence="3 4">CBS 114723</strain>
    </source>
</reference>